<reference evidence="3" key="1">
    <citation type="submission" date="2023-07" db="EMBL/GenBank/DDBJ databases">
        <title>Gilvimarinus algae sp. nov., isolated from the surface of Kelp.</title>
        <authorList>
            <person name="Sun Y.Y."/>
            <person name="Gong Y."/>
            <person name="Du Z.J."/>
        </authorList>
    </citation>
    <scope>NUCLEOTIDE SEQUENCE</scope>
    <source>
        <strain evidence="3">SDUM040014</strain>
    </source>
</reference>
<evidence type="ECO:0000256" key="1">
    <source>
        <dbReference type="ARBA" id="ARBA00006817"/>
    </source>
</evidence>
<dbReference type="Proteomes" id="UP001168380">
    <property type="component" value="Unassembled WGS sequence"/>
</dbReference>
<dbReference type="SUPFAM" id="SSF55961">
    <property type="entry name" value="Bet v1-like"/>
    <property type="match status" value="1"/>
</dbReference>
<protein>
    <submittedName>
        <fullName evidence="3">SRPBCC domain-containing protein</fullName>
    </submittedName>
</protein>
<sequence>MNSTNIEKSIFINASPEDVWPFLVEKDKLAEWYHPAEEDLKPDSDYILLARDNGGNLRPQVWGRVLEWNKPSRLCTTFSISPFSGNETIVTWILEPAAGGTRVSVKHSGIYEASGSEAMRMLQALDAGWDQHLSSLRYSFE</sequence>
<dbReference type="EMBL" id="JAULRT010000032">
    <property type="protein sequence ID" value="MDO3380907.1"/>
    <property type="molecule type" value="Genomic_DNA"/>
</dbReference>
<keyword evidence="4" id="KW-1185">Reference proteome</keyword>
<evidence type="ECO:0000259" key="2">
    <source>
        <dbReference type="Pfam" id="PF08327"/>
    </source>
</evidence>
<dbReference type="InterPro" id="IPR023393">
    <property type="entry name" value="START-like_dom_sf"/>
</dbReference>
<dbReference type="RefSeq" id="WP_302711030.1">
    <property type="nucleotide sequence ID" value="NZ_JAULRT010000032.1"/>
</dbReference>
<dbReference type="Gene3D" id="3.30.530.20">
    <property type="match status" value="1"/>
</dbReference>
<evidence type="ECO:0000313" key="3">
    <source>
        <dbReference type="EMBL" id="MDO3380907.1"/>
    </source>
</evidence>
<comment type="caution">
    <text evidence="3">The sequence shown here is derived from an EMBL/GenBank/DDBJ whole genome shotgun (WGS) entry which is preliminary data.</text>
</comment>
<proteinExistence type="inferred from homology"/>
<dbReference type="Pfam" id="PF08327">
    <property type="entry name" value="AHSA1"/>
    <property type="match status" value="1"/>
</dbReference>
<comment type="similarity">
    <text evidence="1">Belongs to the AHA1 family.</text>
</comment>
<feature type="domain" description="Activator of Hsp90 ATPase homologue 1/2-like C-terminal" evidence="2">
    <location>
        <begin position="13"/>
        <end position="137"/>
    </location>
</feature>
<accession>A0ABT8TF16</accession>
<dbReference type="InterPro" id="IPR013538">
    <property type="entry name" value="ASHA1/2-like_C"/>
</dbReference>
<dbReference type="CDD" id="cd07814">
    <property type="entry name" value="SRPBCC_CalC_Aha1-like"/>
    <property type="match status" value="1"/>
</dbReference>
<evidence type="ECO:0000313" key="4">
    <source>
        <dbReference type="Proteomes" id="UP001168380"/>
    </source>
</evidence>
<organism evidence="3 4">
    <name type="scientific">Gilvimarinus algae</name>
    <dbReference type="NCBI Taxonomy" id="3058037"/>
    <lineage>
        <taxon>Bacteria</taxon>
        <taxon>Pseudomonadati</taxon>
        <taxon>Pseudomonadota</taxon>
        <taxon>Gammaproteobacteria</taxon>
        <taxon>Cellvibrionales</taxon>
        <taxon>Cellvibrionaceae</taxon>
        <taxon>Gilvimarinus</taxon>
    </lineage>
</organism>
<gene>
    <name evidence="3" type="ORF">QWI16_01900</name>
</gene>
<name>A0ABT8TF16_9GAMM</name>